<keyword evidence="2 6" id="KW-0812">Transmembrane</keyword>
<dbReference type="EMBL" id="ML977569">
    <property type="protein sequence ID" value="KAF2004138.1"/>
    <property type="molecule type" value="Genomic_DNA"/>
</dbReference>
<dbReference type="InterPro" id="IPR036259">
    <property type="entry name" value="MFS_trans_sf"/>
</dbReference>
<evidence type="ECO:0000256" key="6">
    <source>
        <dbReference type="SAM" id="Phobius"/>
    </source>
</evidence>
<evidence type="ECO:0000259" key="7">
    <source>
        <dbReference type="PROSITE" id="PS50850"/>
    </source>
</evidence>
<feature type="transmembrane region" description="Helical" evidence="6">
    <location>
        <begin position="446"/>
        <end position="464"/>
    </location>
</feature>
<keyword evidence="9" id="KW-1185">Reference proteome</keyword>
<keyword evidence="3 6" id="KW-1133">Transmembrane helix</keyword>
<feature type="transmembrane region" description="Helical" evidence="6">
    <location>
        <begin position="510"/>
        <end position="528"/>
    </location>
</feature>
<name>A0A6A5WSU5_9PLEO</name>
<dbReference type="PANTHER" id="PTHR23501:SF43">
    <property type="entry name" value="MULTIDRUG TRANSPORTER, PUTATIVE (AFU_ORTHOLOGUE AFUA_6G03040)-RELATED"/>
    <property type="match status" value="1"/>
</dbReference>
<dbReference type="GO" id="GO:0005886">
    <property type="term" value="C:plasma membrane"/>
    <property type="evidence" value="ECO:0007669"/>
    <property type="project" value="TreeGrafter"/>
</dbReference>
<comment type="subcellular location">
    <subcellularLocation>
        <location evidence="1">Membrane</location>
        <topology evidence="1">Multi-pass membrane protein</topology>
    </subcellularLocation>
</comment>
<sequence>MAPEKNTTAGPEDATSDNGSIEHQRGNFQSFYLEGWRLQVLTLAMCLGLFLASLESTIVSTSLISISNSLHGFQRSSWIVASYLLSYTGFLLIIAKLSDVFGRKSMMVFCLCLFIAFSIGCGFAQTMTQLIVLRAFQGIGGGGISTLTFVILPENVSPAQYPMYAAIVSATLALSSLLGPIIGGAICDNTTWRWVFLLNGPAGAVALVLLLISLPGNPPSSESLVQKLRKVDYLGTFLVLSSTVLFVTALEQGGTGHSWKSKLVLALLVTSIMLFFVCLTWSWNLHHRGNPQEPMVAWNLLTDRFCLGLFLNSFFMGSVFLSAIIILPQQFQVVFQDSPAKAGYRLLCVTLVSPLFTGIAGYLTQKQKVPPLYILIVAQALAVLGCGLASSLPESSREYPASGYGYQVIMGAGFGLGLSTAIMAAPQAFNKKYMAVGMGTINQMRALGMSIGVSICANILSKTLSSAVADQLLPNQFRAVLGSAEAINSISPELQNQVRHAFAVGFTRQMQAICGLAGAGLLSTLIMIEKKPRFLQA</sequence>
<evidence type="ECO:0000256" key="1">
    <source>
        <dbReference type="ARBA" id="ARBA00004141"/>
    </source>
</evidence>
<dbReference type="InterPro" id="IPR011701">
    <property type="entry name" value="MFS"/>
</dbReference>
<accession>A0A6A5WSU5</accession>
<evidence type="ECO:0000256" key="2">
    <source>
        <dbReference type="ARBA" id="ARBA00022692"/>
    </source>
</evidence>
<dbReference type="Pfam" id="PF07690">
    <property type="entry name" value="MFS_1"/>
    <property type="match status" value="1"/>
</dbReference>
<keyword evidence="4 6" id="KW-0472">Membrane</keyword>
<dbReference type="Gene3D" id="1.20.1250.20">
    <property type="entry name" value="MFS general substrate transporter like domains"/>
    <property type="match status" value="1"/>
</dbReference>
<dbReference type="Gene3D" id="1.20.1720.10">
    <property type="entry name" value="Multidrug resistance protein D"/>
    <property type="match status" value="1"/>
</dbReference>
<feature type="transmembrane region" description="Helical" evidence="6">
    <location>
        <begin position="404"/>
        <end position="425"/>
    </location>
</feature>
<dbReference type="Proteomes" id="UP000799779">
    <property type="component" value="Unassembled WGS sequence"/>
</dbReference>
<feature type="transmembrane region" description="Helical" evidence="6">
    <location>
        <begin position="372"/>
        <end position="392"/>
    </location>
</feature>
<feature type="transmembrane region" description="Helical" evidence="6">
    <location>
        <begin position="40"/>
        <end position="64"/>
    </location>
</feature>
<feature type="transmembrane region" description="Helical" evidence="6">
    <location>
        <begin position="164"/>
        <end position="186"/>
    </location>
</feature>
<dbReference type="PROSITE" id="PS50850">
    <property type="entry name" value="MFS"/>
    <property type="match status" value="1"/>
</dbReference>
<feature type="transmembrane region" description="Helical" evidence="6">
    <location>
        <begin position="305"/>
        <end position="327"/>
    </location>
</feature>
<reference evidence="8" key="1">
    <citation type="journal article" date="2020" name="Stud. Mycol.">
        <title>101 Dothideomycetes genomes: a test case for predicting lifestyles and emergence of pathogens.</title>
        <authorList>
            <person name="Haridas S."/>
            <person name="Albert R."/>
            <person name="Binder M."/>
            <person name="Bloem J."/>
            <person name="Labutti K."/>
            <person name="Salamov A."/>
            <person name="Andreopoulos B."/>
            <person name="Baker S."/>
            <person name="Barry K."/>
            <person name="Bills G."/>
            <person name="Bluhm B."/>
            <person name="Cannon C."/>
            <person name="Castanera R."/>
            <person name="Culley D."/>
            <person name="Daum C."/>
            <person name="Ezra D."/>
            <person name="Gonzalez J."/>
            <person name="Henrissat B."/>
            <person name="Kuo A."/>
            <person name="Liang C."/>
            <person name="Lipzen A."/>
            <person name="Lutzoni F."/>
            <person name="Magnuson J."/>
            <person name="Mondo S."/>
            <person name="Nolan M."/>
            <person name="Ohm R."/>
            <person name="Pangilinan J."/>
            <person name="Park H.-J."/>
            <person name="Ramirez L."/>
            <person name="Alfaro M."/>
            <person name="Sun H."/>
            <person name="Tritt A."/>
            <person name="Yoshinaga Y."/>
            <person name="Zwiers L.-H."/>
            <person name="Turgeon B."/>
            <person name="Goodwin S."/>
            <person name="Spatafora J."/>
            <person name="Crous P."/>
            <person name="Grigoriev I."/>
        </authorList>
    </citation>
    <scope>NUCLEOTIDE SEQUENCE</scope>
    <source>
        <strain evidence="8">CBS 123094</strain>
    </source>
</reference>
<dbReference type="OrthoDB" id="440553at2759"/>
<feature type="transmembrane region" description="Helical" evidence="6">
    <location>
        <begin position="192"/>
        <end position="212"/>
    </location>
</feature>
<organism evidence="8 9">
    <name type="scientific">Amniculicola lignicola CBS 123094</name>
    <dbReference type="NCBI Taxonomy" id="1392246"/>
    <lineage>
        <taxon>Eukaryota</taxon>
        <taxon>Fungi</taxon>
        <taxon>Dikarya</taxon>
        <taxon>Ascomycota</taxon>
        <taxon>Pezizomycotina</taxon>
        <taxon>Dothideomycetes</taxon>
        <taxon>Pleosporomycetidae</taxon>
        <taxon>Pleosporales</taxon>
        <taxon>Amniculicolaceae</taxon>
        <taxon>Amniculicola</taxon>
    </lineage>
</organism>
<feature type="transmembrane region" description="Helical" evidence="6">
    <location>
        <begin position="131"/>
        <end position="152"/>
    </location>
</feature>
<dbReference type="PANTHER" id="PTHR23501">
    <property type="entry name" value="MAJOR FACILITATOR SUPERFAMILY"/>
    <property type="match status" value="1"/>
</dbReference>
<evidence type="ECO:0000256" key="5">
    <source>
        <dbReference type="SAM" id="MobiDB-lite"/>
    </source>
</evidence>
<feature type="domain" description="Major facilitator superfamily (MFS) profile" evidence="7">
    <location>
        <begin position="41"/>
        <end position="532"/>
    </location>
</feature>
<protein>
    <submittedName>
        <fullName evidence="8">Major facilitator superfamily transporter</fullName>
    </submittedName>
</protein>
<evidence type="ECO:0000313" key="8">
    <source>
        <dbReference type="EMBL" id="KAF2004138.1"/>
    </source>
</evidence>
<dbReference type="InterPro" id="IPR020846">
    <property type="entry name" value="MFS_dom"/>
</dbReference>
<dbReference type="GO" id="GO:0022857">
    <property type="term" value="F:transmembrane transporter activity"/>
    <property type="evidence" value="ECO:0007669"/>
    <property type="project" value="InterPro"/>
</dbReference>
<evidence type="ECO:0000256" key="4">
    <source>
        <dbReference type="ARBA" id="ARBA00023136"/>
    </source>
</evidence>
<evidence type="ECO:0000256" key="3">
    <source>
        <dbReference type="ARBA" id="ARBA00022989"/>
    </source>
</evidence>
<dbReference type="PRINTS" id="PR01036">
    <property type="entry name" value="TCRTETB"/>
</dbReference>
<gene>
    <name evidence="8" type="ORF">P154DRAFT_427518</name>
</gene>
<dbReference type="SUPFAM" id="SSF103473">
    <property type="entry name" value="MFS general substrate transporter"/>
    <property type="match status" value="1"/>
</dbReference>
<proteinExistence type="predicted"/>
<feature type="transmembrane region" description="Helical" evidence="6">
    <location>
        <begin position="106"/>
        <end position="125"/>
    </location>
</feature>
<feature type="region of interest" description="Disordered" evidence="5">
    <location>
        <begin position="1"/>
        <end position="22"/>
    </location>
</feature>
<feature type="transmembrane region" description="Helical" evidence="6">
    <location>
        <begin position="263"/>
        <end position="284"/>
    </location>
</feature>
<dbReference type="AlphaFoldDB" id="A0A6A5WSU5"/>
<evidence type="ECO:0000313" key="9">
    <source>
        <dbReference type="Proteomes" id="UP000799779"/>
    </source>
</evidence>
<feature type="transmembrane region" description="Helical" evidence="6">
    <location>
        <begin position="76"/>
        <end position="94"/>
    </location>
</feature>
<feature type="transmembrane region" description="Helical" evidence="6">
    <location>
        <begin position="342"/>
        <end position="363"/>
    </location>
</feature>